<dbReference type="AlphaFoldDB" id="A0AAD4H6D1"/>
<dbReference type="EMBL" id="JAAAIL010000696">
    <property type="protein sequence ID" value="KAG0273773.1"/>
    <property type="molecule type" value="Genomic_DNA"/>
</dbReference>
<evidence type="ECO:0000313" key="4">
    <source>
        <dbReference type="Proteomes" id="UP001194580"/>
    </source>
</evidence>
<feature type="compositionally biased region" description="Low complexity" evidence="1">
    <location>
        <begin position="239"/>
        <end position="263"/>
    </location>
</feature>
<comment type="caution">
    <text evidence="3">The sequence shown here is derived from an EMBL/GenBank/DDBJ whole genome shotgun (WGS) entry which is preliminary data.</text>
</comment>
<keyword evidence="2" id="KW-0812">Transmembrane</keyword>
<sequence>MQLTFSDTSPLPLQLQIESKVKGTQKLAYLPTTGPGLDFYYLNYRPTYIAGQSTIDFWMVSPKGVQPPKTASLELFDEFGKVKLTTLVKEGTEVPQGLASKGEPFLWKSWLVPQELQSDFEFSEKFRVVLKTSDSATPAPALPAVMNAGGGGGGRKGVKTMGKKVVKNDKRSSFSSLMTSSVLNRIFKRAPAKKATKVKAAGGFVVVQDRQFRIKGLKATPGGNINPAKLHVNSVAPTSANANTNTNAKVKTANPPNSINNNNKDSTATPVVPQVDGKKASAGVSSLASINLLVTLSVAVLFSFLGILF</sequence>
<keyword evidence="4" id="KW-1185">Reference proteome</keyword>
<proteinExistence type="predicted"/>
<evidence type="ECO:0000256" key="1">
    <source>
        <dbReference type="SAM" id="MobiDB-lite"/>
    </source>
</evidence>
<evidence type="ECO:0000313" key="3">
    <source>
        <dbReference type="EMBL" id="KAG0273773.1"/>
    </source>
</evidence>
<evidence type="ECO:0000256" key="2">
    <source>
        <dbReference type="SAM" id="Phobius"/>
    </source>
</evidence>
<feature type="transmembrane region" description="Helical" evidence="2">
    <location>
        <begin position="287"/>
        <end position="308"/>
    </location>
</feature>
<accession>A0AAD4H6D1</accession>
<organism evidence="3 4">
    <name type="scientific">Linnemannia exigua</name>
    <dbReference type="NCBI Taxonomy" id="604196"/>
    <lineage>
        <taxon>Eukaryota</taxon>
        <taxon>Fungi</taxon>
        <taxon>Fungi incertae sedis</taxon>
        <taxon>Mucoromycota</taxon>
        <taxon>Mortierellomycotina</taxon>
        <taxon>Mortierellomycetes</taxon>
        <taxon>Mortierellales</taxon>
        <taxon>Mortierellaceae</taxon>
        <taxon>Linnemannia</taxon>
    </lineage>
</organism>
<protein>
    <submittedName>
        <fullName evidence="3">Uncharacterized protein</fullName>
    </submittedName>
</protein>
<keyword evidence="2" id="KW-0472">Membrane</keyword>
<keyword evidence="2" id="KW-1133">Transmembrane helix</keyword>
<gene>
    <name evidence="3" type="ORF">BGZ95_010408</name>
</gene>
<name>A0AAD4H6D1_9FUNG</name>
<reference evidence="3" key="1">
    <citation type="journal article" date="2020" name="Fungal Divers.">
        <title>Resolving the Mortierellaceae phylogeny through synthesis of multi-gene phylogenetics and phylogenomics.</title>
        <authorList>
            <person name="Vandepol N."/>
            <person name="Liber J."/>
            <person name="Desiro A."/>
            <person name="Na H."/>
            <person name="Kennedy M."/>
            <person name="Barry K."/>
            <person name="Grigoriev I.V."/>
            <person name="Miller A.N."/>
            <person name="O'Donnell K."/>
            <person name="Stajich J.E."/>
            <person name="Bonito G."/>
        </authorList>
    </citation>
    <scope>NUCLEOTIDE SEQUENCE</scope>
    <source>
        <strain evidence="3">NRRL 28262</strain>
    </source>
</reference>
<feature type="region of interest" description="Disordered" evidence="1">
    <location>
        <begin position="239"/>
        <end position="273"/>
    </location>
</feature>
<dbReference type="Proteomes" id="UP001194580">
    <property type="component" value="Unassembled WGS sequence"/>
</dbReference>